<feature type="domain" description="DUF2846" evidence="2">
    <location>
        <begin position="40"/>
        <end position="126"/>
    </location>
</feature>
<sequence length="154" mass="16586">MFKRMGLIALLSLSITGCASVQMSSEQAANLAKTFNKPAQGQAGIYIYRKKSIGGGALKKDVWIDGKCIGETAPGIFFYEEVAGDKSHTISTESEFSPNDLVLATVSGENYFIKQYIKLGVFVGGANLEQVDEETGKKEVMELGMATKGQCSKQ</sequence>
<dbReference type="InterPro" id="IPR022548">
    <property type="entry name" value="DUF2846"/>
</dbReference>
<feature type="chain" id="PRO_5037277877" evidence="1">
    <location>
        <begin position="29"/>
        <end position="154"/>
    </location>
</feature>
<evidence type="ECO:0000259" key="2">
    <source>
        <dbReference type="Pfam" id="PF11008"/>
    </source>
</evidence>
<proteinExistence type="predicted"/>
<dbReference type="AlphaFoldDB" id="A0A944M854"/>
<dbReference type="InterPro" id="IPR016596">
    <property type="entry name" value="UCP012335"/>
</dbReference>
<dbReference type="EMBL" id="JAHHGM010000006">
    <property type="protein sequence ID" value="MBT2988855.1"/>
    <property type="molecule type" value="Genomic_DNA"/>
</dbReference>
<comment type="caution">
    <text evidence="3">The sequence shown here is derived from an EMBL/GenBank/DDBJ whole genome shotgun (WGS) entry which is preliminary data.</text>
</comment>
<organism evidence="3 4">
    <name type="scientific">Candidatus Thiodiazotropha taylori</name>
    <dbReference type="NCBI Taxonomy" id="2792791"/>
    <lineage>
        <taxon>Bacteria</taxon>
        <taxon>Pseudomonadati</taxon>
        <taxon>Pseudomonadota</taxon>
        <taxon>Gammaproteobacteria</taxon>
        <taxon>Chromatiales</taxon>
        <taxon>Sedimenticolaceae</taxon>
        <taxon>Candidatus Thiodiazotropha</taxon>
    </lineage>
</organism>
<evidence type="ECO:0000313" key="4">
    <source>
        <dbReference type="Proteomes" id="UP000770889"/>
    </source>
</evidence>
<name>A0A944M854_9GAMM</name>
<accession>A0A944M854</accession>
<evidence type="ECO:0000313" key="3">
    <source>
        <dbReference type="EMBL" id="MBT2988855.1"/>
    </source>
</evidence>
<evidence type="ECO:0000256" key="1">
    <source>
        <dbReference type="SAM" id="SignalP"/>
    </source>
</evidence>
<gene>
    <name evidence="3" type="ORF">KME65_07800</name>
</gene>
<dbReference type="PROSITE" id="PS51257">
    <property type="entry name" value="PROKAR_LIPOPROTEIN"/>
    <property type="match status" value="1"/>
</dbReference>
<dbReference type="PIRSF" id="PIRSF012335">
    <property type="entry name" value="UCP012335"/>
    <property type="match status" value="1"/>
</dbReference>
<keyword evidence="1" id="KW-0732">Signal</keyword>
<dbReference type="Pfam" id="PF11008">
    <property type="entry name" value="DUF2846"/>
    <property type="match status" value="1"/>
</dbReference>
<reference evidence="3 4" key="1">
    <citation type="submission" date="2021-05" db="EMBL/GenBank/DDBJ databases">
        <title>Genetic and Functional Diversity in Clade A Lucinid endosymbionts from the Bahamas.</title>
        <authorList>
            <person name="Giani N.M."/>
            <person name="Engel A.S."/>
            <person name="Campbell B.J."/>
        </authorList>
    </citation>
    <scope>NUCLEOTIDE SEQUENCE [LARGE SCALE GENOMIC DNA]</scope>
    <source>
        <strain evidence="3">LUC16012Gg_MoonRockCtena</strain>
    </source>
</reference>
<protein>
    <submittedName>
        <fullName evidence="3">DUF2846 domain-containing protein</fullName>
    </submittedName>
</protein>
<feature type="signal peptide" evidence="1">
    <location>
        <begin position="1"/>
        <end position="28"/>
    </location>
</feature>
<dbReference type="Proteomes" id="UP000770889">
    <property type="component" value="Unassembled WGS sequence"/>
</dbReference>